<sequence length="371" mass="41713">MAQDSTCTNETLRSLDEYVLLGRSGLRVSPLCLGTMTFGEKFKFGANYEESKEVFDYYYEKGGNFFDTANLYNFGESERFLGEYIADKRSQVVIATKYTSNSTSMMPNTKYNPNAGGNHRKCLVENLDASLKRLGTGYVDIMYVHSWEFRTPTEEVIRSLDDVIRSGRALYIAISDTPAWVISQANTIAGLRGWSPFIGLQTRYNLLDRSMEYDLQSVCAEFDVGIVPWGCIAEGFLTGKHTRESATNEEKIGGRSYSITKLANVERNWEILDEVKAIASEINRSPVQVALNWISQKPGVTSPLIGARTKAQLVENLKALEFKLTPEQMARLDTVSTPKDIPFPYSFFAQTNHIVGKNIQIPDKFKPVLSM</sequence>
<feature type="non-terminal residue" evidence="3">
    <location>
        <position position="1"/>
    </location>
</feature>
<name>A0A9N9NSJ8_9GLOM</name>
<dbReference type="PANTHER" id="PTHR43364">
    <property type="entry name" value="NADH-SPECIFIC METHYLGLYOXAL REDUCTASE-RELATED"/>
    <property type="match status" value="1"/>
</dbReference>
<protein>
    <submittedName>
        <fullName evidence="3">19408_t:CDS:1</fullName>
    </submittedName>
</protein>
<dbReference type="CDD" id="cd19080">
    <property type="entry name" value="AKR_AKR9A_9B"/>
    <property type="match status" value="1"/>
</dbReference>
<dbReference type="InterPro" id="IPR036812">
    <property type="entry name" value="NAD(P)_OxRdtase_dom_sf"/>
</dbReference>
<dbReference type="Gene3D" id="3.20.20.100">
    <property type="entry name" value="NADP-dependent oxidoreductase domain"/>
    <property type="match status" value="1"/>
</dbReference>
<dbReference type="InterPro" id="IPR023210">
    <property type="entry name" value="NADP_OxRdtase_dom"/>
</dbReference>
<keyword evidence="4" id="KW-1185">Reference proteome</keyword>
<dbReference type="GO" id="GO:0005829">
    <property type="term" value="C:cytosol"/>
    <property type="evidence" value="ECO:0007669"/>
    <property type="project" value="UniProtKB-ARBA"/>
</dbReference>
<accession>A0A9N9NSJ8</accession>
<dbReference type="OrthoDB" id="37537at2759"/>
<dbReference type="InterPro" id="IPR050523">
    <property type="entry name" value="AKR_Detox_Biosynth"/>
</dbReference>
<proteinExistence type="predicted"/>
<evidence type="ECO:0000313" key="4">
    <source>
        <dbReference type="Proteomes" id="UP000789405"/>
    </source>
</evidence>
<gene>
    <name evidence="3" type="ORF">DERYTH_LOCUS17723</name>
</gene>
<dbReference type="PANTHER" id="PTHR43364:SF4">
    <property type="entry name" value="NAD(P)-LINKED OXIDOREDUCTASE SUPERFAMILY PROTEIN"/>
    <property type="match status" value="1"/>
</dbReference>
<dbReference type="EMBL" id="CAJVPY010017018">
    <property type="protein sequence ID" value="CAG8759937.1"/>
    <property type="molecule type" value="Genomic_DNA"/>
</dbReference>
<evidence type="ECO:0000259" key="2">
    <source>
        <dbReference type="Pfam" id="PF00248"/>
    </source>
</evidence>
<feature type="domain" description="NADP-dependent oxidoreductase" evidence="2">
    <location>
        <begin position="30"/>
        <end position="335"/>
    </location>
</feature>
<evidence type="ECO:0000313" key="3">
    <source>
        <dbReference type="EMBL" id="CAG8759937.1"/>
    </source>
</evidence>
<comment type="caution">
    <text evidence="3">The sequence shown here is derived from an EMBL/GenBank/DDBJ whole genome shotgun (WGS) entry which is preliminary data.</text>
</comment>
<evidence type="ECO:0000256" key="1">
    <source>
        <dbReference type="ARBA" id="ARBA00023002"/>
    </source>
</evidence>
<dbReference type="SUPFAM" id="SSF51430">
    <property type="entry name" value="NAD(P)-linked oxidoreductase"/>
    <property type="match status" value="1"/>
</dbReference>
<reference evidence="3" key="1">
    <citation type="submission" date="2021-06" db="EMBL/GenBank/DDBJ databases">
        <authorList>
            <person name="Kallberg Y."/>
            <person name="Tangrot J."/>
            <person name="Rosling A."/>
        </authorList>
    </citation>
    <scope>NUCLEOTIDE SEQUENCE</scope>
    <source>
        <strain evidence="3">MA453B</strain>
    </source>
</reference>
<dbReference type="FunFam" id="3.20.20.100:FF:000004">
    <property type="entry name" value="Oxidoreductase, aldo/keto reductase"/>
    <property type="match status" value="1"/>
</dbReference>
<dbReference type="GO" id="GO:0016491">
    <property type="term" value="F:oxidoreductase activity"/>
    <property type="evidence" value="ECO:0007669"/>
    <property type="project" value="UniProtKB-KW"/>
</dbReference>
<organism evidence="3 4">
    <name type="scientific">Dentiscutata erythropus</name>
    <dbReference type="NCBI Taxonomy" id="1348616"/>
    <lineage>
        <taxon>Eukaryota</taxon>
        <taxon>Fungi</taxon>
        <taxon>Fungi incertae sedis</taxon>
        <taxon>Mucoromycota</taxon>
        <taxon>Glomeromycotina</taxon>
        <taxon>Glomeromycetes</taxon>
        <taxon>Diversisporales</taxon>
        <taxon>Gigasporaceae</taxon>
        <taxon>Dentiscutata</taxon>
    </lineage>
</organism>
<feature type="non-terminal residue" evidence="3">
    <location>
        <position position="371"/>
    </location>
</feature>
<dbReference type="Pfam" id="PF00248">
    <property type="entry name" value="Aldo_ket_red"/>
    <property type="match status" value="1"/>
</dbReference>
<dbReference type="Proteomes" id="UP000789405">
    <property type="component" value="Unassembled WGS sequence"/>
</dbReference>
<dbReference type="AlphaFoldDB" id="A0A9N9NSJ8"/>
<keyword evidence="1" id="KW-0560">Oxidoreductase</keyword>